<comment type="caution">
    <text evidence="2">The sequence shown here is derived from an EMBL/GenBank/DDBJ whole genome shotgun (WGS) entry which is preliminary data.</text>
</comment>
<accession>A0A0G0ZI29</accession>
<name>A0A0G0ZI29_9BACT</name>
<sequence length="42" mass="4557">MSSAGIAEFIELNLTLNKLFVLASPIVYALAFLAGEFDKLIL</sequence>
<protein>
    <submittedName>
        <fullName evidence="2">Uncharacterized protein</fullName>
    </submittedName>
</protein>
<dbReference type="EMBL" id="LCDG01000001">
    <property type="protein sequence ID" value="KKS48407.1"/>
    <property type="molecule type" value="Genomic_DNA"/>
</dbReference>
<reference evidence="2 3" key="1">
    <citation type="journal article" date="2015" name="Nature">
        <title>rRNA introns, odd ribosomes, and small enigmatic genomes across a large radiation of phyla.</title>
        <authorList>
            <person name="Brown C.T."/>
            <person name="Hug L.A."/>
            <person name="Thomas B.C."/>
            <person name="Sharon I."/>
            <person name="Castelle C.J."/>
            <person name="Singh A."/>
            <person name="Wilkins M.J."/>
            <person name="Williams K.H."/>
            <person name="Banfield J.F."/>
        </authorList>
    </citation>
    <scope>NUCLEOTIDE SEQUENCE [LARGE SCALE GENOMIC DNA]</scope>
</reference>
<dbReference type="AlphaFoldDB" id="A0A0G0ZI29"/>
<feature type="transmembrane region" description="Helical" evidence="1">
    <location>
        <begin position="19"/>
        <end position="37"/>
    </location>
</feature>
<gene>
    <name evidence="2" type="ORF">UV12_C0001G0102</name>
</gene>
<keyword evidence="1" id="KW-0472">Membrane</keyword>
<keyword evidence="1" id="KW-0812">Transmembrane</keyword>
<organism evidence="2 3">
    <name type="scientific">Candidatus Nomurabacteria bacterium GW2011_GWC2_42_20</name>
    <dbReference type="NCBI Taxonomy" id="1618756"/>
    <lineage>
        <taxon>Bacteria</taxon>
        <taxon>Candidatus Nomuraibacteriota</taxon>
    </lineage>
</organism>
<dbReference type="Proteomes" id="UP000034704">
    <property type="component" value="Unassembled WGS sequence"/>
</dbReference>
<keyword evidence="1" id="KW-1133">Transmembrane helix</keyword>
<evidence type="ECO:0000313" key="3">
    <source>
        <dbReference type="Proteomes" id="UP000034704"/>
    </source>
</evidence>
<proteinExistence type="predicted"/>
<evidence type="ECO:0000313" key="2">
    <source>
        <dbReference type="EMBL" id="KKS48407.1"/>
    </source>
</evidence>
<evidence type="ECO:0000256" key="1">
    <source>
        <dbReference type="SAM" id="Phobius"/>
    </source>
</evidence>